<dbReference type="RefSeq" id="WP_089355760.1">
    <property type="nucleotide sequence ID" value="NZ_FZPD01000002.1"/>
</dbReference>
<proteinExistence type="predicted"/>
<name>A0A239GVW3_EKHLU</name>
<feature type="transmembrane region" description="Helical" evidence="2">
    <location>
        <begin position="14"/>
        <end position="36"/>
    </location>
</feature>
<keyword evidence="2" id="KW-0472">Membrane</keyword>
<dbReference type="Proteomes" id="UP000198393">
    <property type="component" value="Unassembled WGS sequence"/>
</dbReference>
<feature type="compositionally biased region" description="Acidic residues" evidence="1">
    <location>
        <begin position="122"/>
        <end position="131"/>
    </location>
</feature>
<evidence type="ECO:0000256" key="1">
    <source>
        <dbReference type="SAM" id="MobiDB-lite"/>
    </source>
</evidence>
<feature type="compositionally biased region" description="Acidic residues" evidence="1">
    <location>
        <begin position="73"/>
        <end position="99"/>
    </location>
</feature>
<reference evidence="3 4" key="1">
    <citation type="submission" date="2017-06" db="EMBL/GenBank/DDBJ databases">
        <authorList>
            <person name="Kim H.J."/>
            <person name="Triplett B.A."/>
        </authorList>
    </citation>
    <scope>NUCLEOTIDE SEQUENCE [LARGE SCALE GENOMIC DNA]</scope>
    <source>
        <strain evidence="3 4">DSM 19307</strain>
    </source>
</reference>
<dbReference type="SUPFAM" id="SSF74653">
    <property type="entry name" value="TolA/TonB C-terminal domain"/>
    <property type="match status" value="1"/>
</dbReference>
<sequence length="268" mass="29690">MDEREKKEERNKRIGWLTSIGVQLILLVLFYFIVAWKEPFPPIPEYGIELGFTTSAGAPSTSAPAQQAPPTDEPTEEVEESTEESAEAEQETTDSEQVEEQPVTPSEVESSVPVEETKAEEPEAVVEEKEEVDSRAVMNPSDTELDQTSDNPSEGEEEEKEVDQRAIYGSQGTNTGDAEGANLALSGWVWDFKPKPDDQSDDSGKIVYRIVVDQDGYLVKIETITSTVSPTVERKYRQAVEKLTFSKTADYKTAPVSSGTITFIIKSR</sequence>
<evidence type="ECO:0000256" key="2">
    <source>
        <dbReference type="SAM" id="Phobius"/>
    </source>
</evidence>
<keyword evidence="2" id="KW-0812">Transmembrane</keyword>
<keyword evidence="2" id="KW-1133">Transmembrane helix</keyword>
<accession>A0A239GVW3</accession>
<feature type="compositionally biased region" description="Low complexity" evidence="1">
    <location>
        <begin position="100"/>
        <end position="114"/>
    </location>
</feature>
<keyword evidence="4" id="KW-1185">Reference proteome</keyword>
<evidence type="ECO:0000313" key="4">
    <source>
        <dbReference type="Proteomes" id="UP000198393"/>
    </source>
</evidence>
<gene>
    <name evidence="3" type="ORF">SAMN05421640_0991</name>
</gene>
<organism evidence="3 4">
    <name type="scientific">Ekhidna lutea</name>
    <dbReference type="NCBI Taxonomy" id="447679"/>
    <lineage>
        <taxon>Bacteria</taxon>
        <taxon>Pseudomonadati</taxon>
        <taxon>Bacteroidota</taxon>
        <taxon>Cytophagia</taxon>
        <taxon>Cytophagales</taxon>
        <taxon>Reichenbachiellaceae</taxon>
        <taxon>Ekhidna</taxon>
    </lineage>
</organism>
<feature type="compositionally biased region" description="Acidic residues" evidence="1">
    <location>
        <begin position="143"/>
        <end position="161"/>
    </location>
</feature>
<dbReference type="EMBL" id="FZPD01000002">
    <property type="protein sequence ID" value="SNS72194.1"/>
    <property type="molecule type" value="Genomic_DNA"/>
</dbReference>
<dbReference type="OrthoDB" id="979886at2"/>
<protein>
    <submittedName>
        <fullName evidence="3">Protein TonB, links inner and outer membranes</fullName>
    </submittedName>
</protein>
<feature type="compositionally biased region" description="Low complexity" evidence="1">
    <location>
        <begin position="56"/>
        <end position="70"/>
    </location>
</feature>
<evidence type="ECO:0000313" key="3">
    <source>
        <dbReference type="EMBL" id="SNS72194.1"/>
    </source>
</evidence>
<feature type="region of interest" description="Disordered" evidence="1">
    <location>
        <begin position="56"/>
        <end position="163"/>
    </location>
</feature>
<dbReference type="AlphaFoldDB" id="A0A239GVW3"/>